<feature type="domain" description="ELP1 three-helical bundle" evidence="11">
    <location>
        <begin position="1097"/>
        <end position="1273"/>
    </location>
</feature>
<feature type="domain" description="ELP1 N-terminal second beta-propeller" evidence="8">
    <location>
        <begin position="413"/>
        <end position="698"/>
    </location>
</feature>
<evidence type="ECO:0000259" key="7">
    <source>
        <dbReference type="Pfam" id="PF04762"/>
    </source>
</evidence>
<evidence type="ECO:0000313" key="13">
    <source>
        <dbReference type="Proteomes" id="UP000193467"/>
    </source>
</evidence>
<dbReference type="GO" id="GO:0005829">
    <property type="term" value="C:cytosol"/>
    <property type="evidence" value="ECO:0007669"/>
    <property type="project" value="TreeGrafter"/>
</dbReference>
<dbReference type="Proteomes" id="UP000193467">
    <property type="component" value="Unassembled WGS sequence"/>
</dbReference>
<feature type="region of interest" description="Disordered" evidence="6">
    <location>
        <begin position="184"/>
        <end position="221"/>
    </location>
</feature>
<dbReference type="OrthoDB" id="40048at2759"/>
<evidence type="ECO:0000256" key="3">
    <source>
        <dbReference type="ARBA" id="ARBA00022490"/>
    </source>
</evidence>
<comment type="similarity">
    <text evidence="2 5">Belongs to the ELP1/IKA1 family.</text>
</comment>
<dbReference type="InterPro" id="IPR006849">
    <property type="entry name" value="Elp1"/>
</dbReference>
<evidence type="ECO:0000313" key="12">
    <source>
        <dbReference type="EMBL" id="ORY54599.1"/>
    </source>
</evidence>
<dbReference type="SUPFAM" id="SSF69322">
    <property type="entry name" value="Tricorn protease domain 2"/>
    <property type="match status" value="1"/>
</dbReference>
<comment type="pathway">
    <text evidence="1">tRNA modification; 5-methoxycarbonylmethyl-2-thiouridine-tRNA biosynthesis.</text>
</comment>
<dbReference type="FunCoup" id="A0A1Y2D5L2">
    <property type="interactions" value="456"/>
</dbReference>
<keyword evidence="5" id="KW-0539">Nucleus</keyword>
<evidence type="ECO:0000259" key="9">
    <source>
        <dbReference type="Pfam" id="PF23878"/>
    </source>
</evidence>
<dbReference type="GO" id="GO:0002926">
    <property type="term" value="P:tRNA wobble base 5-methoxycarbonylmethyl-2-thiouridinylation"/>
    <property type="evidence" value="ECO:0007669"/>
    <property type="project" value="TreeGrafter"/>
</dbReference>
<comment type="subcellular location">
    <subcellularLocation>
        <location evidence="5">Cytoplasm</location>
    </subcellularLocation>
    <subcellularLocation>
        <location evidence="5">Nucleus</location>
    </subcellularLocation>
</comment>
<dbReference type="Pfam" id="PF23797">
    <property type="entry name" value="Beta-prop_ELP1_2nd"/>
    <property type="match status" value="1"/>
</dbReference>
<feature type="domain" description="ELP1 TPR" evidence="9">
    <location>
        <begin position="925"/>
        <end position="1088"/>
    </location>
</feature>
<keyword evidence="13" id="KW-1185">Reference proteome</keyword>
<accession>A0A1Y2D5L2</accession>
<sequence length="1334" mass="147320">MRSLLLLAAQPTTIPAPDNSARVTAVTTDPATDALYLVQETPAPDGTALLSLFSLPGAHPATQPPTPIISWSTESLSSFSNPEASSVVSFKYLPESDSLCLVLSNGDIEQVYNPAGPGEATRENVGTFDLGIKAAEWSPDEELLAIVTGDDQLLSMTKDFEPLSEGPLRSSDFGADAPVNVGWGSKSSQFHGSAGKSAAQAPATPDLETIRASPEDDGRPRISWRGDSAWFAGGEPRQRRVVRVFSRVAELSSTSEPTGGLEHPLAWQPSGSIIAATQRKVDKEGKEEGLQVVFFERNGLRRYEFALREKEGARVRELSWNSDSTLLAVWVEREGGSHAVQLWHRNNYNWTLKQEISPRLSGSKAAVTSLLWNPEKALELHLTTNGGIESFTLSWDTFASARPPPSDEGAVAVVDGANIRLTPFRLVNIPPPMSATVLPSSRPSQTPSHISFSTLSDASFIALYPDGFFEVWDWSLTLDKPKGKMREEIVNPTLSWSASVEVQGEEGAQRYARQCAVVGQGEEAVVAVLCSTTRGSEVVLVRMSGEQEAIMVTGGARRLVAGVEGFVLESAEGTVLEVPATSTSDDPILPSDDLPPFPEFCAWIHHLSLVTTPLLVGLSDSGRLYAGTRLLASDATSFTTTPDFLIYTTFSHEAKFVPLFTLERGASTPFVAHTEGMRKEKEEQGAIKRAVERGSKIVTVVPSSTTLVLQMPRGNLEVICPRPLVLRIVRQDLDQKRYRAAFLACRRHRIDLNILYDHDPASFKANLADFVAQVKEVDHLNLFLSGLKDEDVTSTMYRPLIASDAKPADTTNKINLVCDMIRGELEKGDVFHYANTILTAHVRKQPQDYESALKVLVELKAKDAARAEDAVKYIIFLSDANKLFDLALGMYDFPLVLMIAQHSQKDPREYLPFLRELRQLETHIQRHRIDDHLGRHESALRNLALAGPDRFEEALAYTIEHDLFTTALQAFKEDSTKYKIILCANAEYLVDHKKYTEAGLLFALGGQPAQAISAYTKANAWQELFNLAMTEGKRTASEIKALAVDVADNLRAKRRFTEAGRVLLEYGRDVEAAVGALVEGAAFAEALRLTSLYNRRDLIETHIKPGTLEVESRLVDDFNELTEQVEKQVERLAELKEKRDANPYQYFCLDDPTSAIDNVELQPDGASDAGTAFTRYTAAPTTQATSRATSQRSSRTARSRRRAGIKKAAGKKGSIYEETYLLNSLKKSLEVRLAELQGETAALLPILLTLGSSSHRLAATNLQQELTTLENFLRDSSDTLWGWREKEWAEESKEEHQLRERGEWVEKPKPEEGTEKVERPKLAKEKWRIGVLDV</sequence>
<dbReference type="Pfam" id="PF23925">
    <property type="entry name" value="A-sol_ELP1"/>
    <property type="match status" value="1"/>
</dbReference>
<protein>
    <recommendedName>
        <fullName evidence="5">Elongator complex protein 1</fullName>
    </recommendedName>
</protein>
<dbReference type="Pfam" id="PF23936">
    <property type="entry name" value="HB_ELP1"/>
    <property type="match status" value="1"/>
</dbReference>
<evidence type="ECO:0000256" key="5">
    <source>
        <dbReference type="PIRNR" id="PIRNR017233"/>
    </source>
</evidence>
<dbReference type="InterPro" id="IPR056166">
    <property type="entry name" value="TPR_ELP1"/>
</dbReference>
<dbReference type="EMBL" id="MCGR01000096">
    <property type="protein sequence ID" value="ORY54599.1"/>
    <property type="molecule type" value="Genomic_DNA"/>
</dbReference>
<feature type="domain" description="ELP1 alpha-solenoid" evidence="10">
    <location>
        <begin position="722"/>
        <end position="917"/>
    </location>
</feature>
<evidence type="ECO:0000259" key="8">
    <source>
        <dbReference type="Pfam" id="PF23797"/>
    </source>
</evidence>
<feature type="region of interest" description="Disordered" evidence="6">
    <location>
        <begin position="1176"/>
        <end position="1208"/>
    </location>
</feature>
<evidence type="ECO:0000256" key="2">
    <source>
        <dbReference type="ARBA" id="ARBA00006086"/>
    </source>
</evidence>
<keyword evidence="3 5" id="KW-0963">Cytoplasm</keyword>
<evidence type="ECO:0000256" key="1">
    <source>
        <dbReference type="ARBA" id="ARBA00005043"/>
    </source>
</evidence>
<evidence type="ECO:0000256" key="4">
    <source>
        <dbReference type="ARBA" id="ARBA00022694"/>
    </source>
</evidence>
<comment type="caution">
    <text evidence="12">The sequence shown here is derived from an EMBL/GenBank/DDBJ whole genome shotgun (WGS) entry which is preliminary data.</text>
</comment>
<proteinExistence type="inferred from homology"/>
<dbReference type="InterPro" id="IPR056164">
    <property type="entry name" value="Beta-prop_ELP1_1st"/>
</dbReference>
<dbReference type="Pfam" id="PF04762">
    <property type="entry name" value="Beta-prop_ELP1_1st"/>
    <property type="match status" value="1"/>
</dbReference>
<dbReference type="UniPathway" id="UPA00988"/>
<evidence type="ECO:0000256" key="6">
    <source>
        <dbReference type="SAM" id="MobiDB-lite"/>
    </source>
</evidence>
<dbReference type="GO" id="GO:0000049">
    <property type="term" value="F:tRNA binding"/>
    <property type="evidence" value="ECO:0007669"/>
    <property type="project" value="TreeGrafter"/>
</dbReference>
<feature type="compositionally biased region" description="Basic residues" evidence="6">
    <location>
        <begin position="1195"/>
        <end position="1208"/>
    </location>
</feature>
<dbReference type="InterPro" id="IPR056167">
    <property type="entry name" value="A-sol_ELP1"/>
</dbReference>
<dbReference type="InParanoid" id="A0A1Y2D5L2"/>
<name>A0A1Y2D5L2_9BASI</name>
<feature type="compositionally biased region" description="Low complexity" evidence="6">
    <location>
        <begin position="1177"/>
        <end position="1194"/>
    </location>
</feature>
<comment type="function">
    <text evidence="5">Component of the elongator complex which is required for multiple tRNA modifications, including mcm5U (5-methoxycarbonylmethyl uridine), mcm5s2U (5-methoxycarbonylmethyl-2-thiouridine), and ncm5U (5-carbamoylmethyl uridine). The elongator complex catalyzes formation of carboxymethyluridine in the wobble base at position 34 in tRNAs.</text>
</comment>
<evidence type="ECO:0000259" key="11">
    <source>
        <dbReference type="Pfam" id="PF23936"/>
    </source>
</evidence>
<dbReference type="InterPro" id="IPR056165">
    <property type="entry name" value="Beta-prop_ELP1_2nd"/>
</dbReference>
<dbReference type="PANTHER" id="PTHR12747:SF0">
    <property type="entry name" value="ELONGATOR COMPLEX PROTEIN 1"/>
    <property type="match status" value="1"/>
</dbReference>
<dbReference type="PIRSF" id="PIRSF017233">
    <property type="entry name" value="IKAP"/>
    <property type="match status" value="1"/>
</dbReference>
<feature type="region of interest" description="Disordered" evidence="6">
    <location>
        <begin position="1289"/>
        <end position="1320"/>
    </location>
</feature>
<feature type="domain" description="ELP1 first N-terminal beta-propeller" evidence="7">
    <location>
        <begin position="66"/>
        <end position="374"/>
    </location>
</feature>
<gene>
    <name evidence="12" type="ORF">BCR35DRAFT_310287</name>
</gene>
<reference evidence="12 13" key="1">
    <citation type="submission" date="2016-07" db="EMBL/GenBank/DDBJ databases">
        <title>Pervasive Adenine N6-methylation of Active Genes in Fungi.</title>
        <authorList>
            <consortium name="DOE Joint Genome Institute"/>
            <person name="Mondo S.J."/>
            <person name="Dannebaum R.O."/>
            <person name="Kuo R.C."/>
            <person name="Labutti K."/>
            <person name="Haridas S."/>
            <person name="Kuo A."/>
            <person name="Salamov A."/>
            <person name="Ahrendt S.R."/>
            <person name="Lipzen A."/>
            <person name="Sullivan W."/>
            <person name="Andreopoulos W.B."/>
            <person name="Clum A."/>
            <person name="Lindquist E."/>
            <person name="Daum C."/>
            <person name="Ramamoorthy G.K."/>
            <person name="Gryganskyi A."/>
            <person name="Culley D."/>
            <person name="Magnuson J.K."/>
            <person name="James T.Y."/>
            <person name="O'Malley M.A."/>
            <person name="Stajich J.E."/>
            <person name="Spatafora J.W."/>
            <person name="Visel A."/>
            <person name="Grigoriev I.V."/>
        </authorList>
    </citation>
    <scope>NUCLEOTIDE SEQUENCE [LARGE SCALE GENOMIC DNA]</scope>
    <source>
        <strain evidence="12 13">62-1032</strain>
    </source>
</reference>
<keyword evidence="4" id="KW-0819">tRNA processing</keyword>
<dbReference type="GO" id="GO:0005634">
    <property type="term" value="C:nucleus"/>
    <property type="evidence" value="ECO:0007669"/>
    <property type="project" value="UniProtKB-SubCell"/>
</dbReference>
<evidence type="ECO:0000259" key="10">
    <source>
        <dbReference type="Pfam" id="PF23925"/>
    </source>
</evidence>
<dbReference type="InterPro" id="IPR056169">
    <property type="entry name" value="HB_ELP1"/>
</dbReference>
<dbReference type="STRING" id="106004.A0A1Y2D5L2"/>
<organism evidence="12 13">
    <name type="scientific">Leucosporidium creatinivorum</name>
    <dbReference type="NCBI Taxonomy" id="106004"/>
    <lineage>
        <taxon>Eukaryota</taxon>
        <taxon>Fungi</taxon>
        <taxon>Dikarya</taxon>
        <taxon>Basidiomycota</taxon>
        <taxon>Pucciniomycotina</taxon>
        <taxon>Microbotryomycetes</taxon>
        <taxon>Leucosporidiales</taxon>
        <taxon>Leucosporidium</taxon>
    </lineage>
</organism>
<dbReference type="PANTHER" id="PTHR12747">
    <property type="entry name" value="ELONGATOR COMPLEX PROTEIN 1"/>
    <property type="match status" value="1"/>
</dbReference>
<dbReference type="Pfam" id="PF23878">
    <property type="entry name" value="TPR_ELP1"/>
    <property type="match status" value="1"/>
</dbReference>
<dbReference type="GO" id="GO:0033588">
    <property type="term" value="C:elongator holoenzyme complex"/>
    <property type="evidence" value="ECO:0007669"/>
    <property type="project" value="InterPro"/>
</dbReference>